<organism evidence="9">
    <name type="scientific">Trypanosoma brucei</name>
    <dbReference type="NCBI Taxonomy" id="5691"/>
    <lineage>
        <taxon>Eukaryota</taxon>
        <taxon>Discoba</taxon>
        <taxon>Euglenozoa</taxon>
        <taxon>Kinetoplastea</taxon>
        <taxon>Metakinetoplastina</taxon>
        <taxon>Trypanosomatida</taxon>
        <taxon>Trypanosomatidae</taxon>
        <taxon>Trypanosoma</taxon>
    </lineage>
</organism>
<reference evidence="9" key="1">
    <citation type="submission" date="2016-08" db="EMBL/GenBank/DDBJ databases">
        <title>VSG repertoire of Trypanosoma brucei EATRO 1125.</title>
        <authorList>
            <person name="Cross G.A."/>
        </authorList>
    </citation>
    <scope>NUCLEOTIDE SEQUENCE</scope>
    <source>
        <strain evidence="9">EATRO 1125</strain>
    </source>
</reference>
<feature type="signal peptide" evidence="7">
    <location>
        <begin position="1"/>
        <end position="22"/>
    </location>
</feature>
<sequence>MFSGKVAFLVLTTSFIADKACATFVALTSESWKPQCELAKELRKLPGLSKGKVAADLTAYAAVEKTKLRLLIFATKHQDDPDAVILRVLAAAAEAKQESYKKNTGGVVDRGLKATAYARDLAGAITSAIQTLKAPNNGTTYCLNENSKTENGNTDVEATGCSVLSLQETMTPETLDADKIHNGFKTHTALTGADAKGETANCGFSVRAGGAQEKTAGMQIGQNGSKILLGLGLIEAATTNSPSRKYLSNFKTSATADAQTFFGKAHAAIMAVNQESGDTIGTQTEEQIMKALRSEPEPLTAIKEKLAANQTDGKIPRYASHDNALKTDYFVATGEKIALL</sequence>
<evidence type="ECO:0000259" key="8">
    <source>
        <dbReference type="Pfam" id="PF00913"/>
    </source>
</evidence>
<accession>A0A1J0R8P8</accession>
<dbReference type="VEuPathDB" id="TriTrypDB:Tb427_000631500"/>
<proteinExistence type="predicted"/>
<dbReference type="Gene3D" id="3.90.150.10">
    <property type="entry name" value="Variant Surface Glycoprotein, subunit A domain 1"/>
    <property type="match status" value="1"/>
</dbReference>
<dbReference type="Pfam" id="PF00913">
    <property type="entry name" value="Trypan_glycop"/>
    <property type="match status" value="1"/>
</dbReference>
<evidence type="ECO:0000256" key="2">
    <source>
        <dbReference type="ARBA" id="ARBA00022475"/>
    </source>
</evidence>
<evidence type="ECO:0000256" key="3">
    <source>
        <dbReference type="ARBA" id="ARBA00022622"/>
    </source>
</evidence>
<dbReference type="GO" id="GO:0042783">
    <property type="term" value="P:symbiont-mediated evasion of host immune response"/>
    <property type="evidence" value="ECO:0007669"/>
    <property type="project" value="InterPro"/>
</dbReference>
<evidence type="ECO:0000256" key="5">
    <source>
        <dbReference type="ARBA" id="ARBA00023180"/>
    </source>
</evidence>
<keyword evidence="7" id="KW-0732">Signal</keyword>
<keyword evidence="5" id="KW-0325">Glycoprotein</keyword>
<dbReference type="GO" id="GO:0098552">
    <property type="term" value="C:side of membrane"/>
    <property type="evidence" value="ECO:0007669"/>
    <property type="project" value="UniProtKB-KW"/>
</dbReference>
<name>A0A1J0R8P8_9TRYP</name>
<evidence type="ECO:0000256" key="6">
    <source>
        <dbReference type="ARBA" id="ARBA00023288"/>
    </source>
</evidence>
<dbReference type="AlphaFoldDB" id="A0A1J0R8P8"/>
<keyword evidence="3" id="KW-0336">GPI-anchor</keyword>
<keyword evidence="2" id="KW-1003">Cell membrane</keyword>
<keyword evidence="4" id="KW-0472">Membrane</keyword>
<feature type="chain" id="PRO_5013357466" evidence="7">
    <location>
        <begin position="23"/>
        <end position="340"/>
    </location>
</feature>
<evidence type="ECO:0000256" key="1">
    <source>
        <dbReference type="ARBA" id="ARBA00004609"/>
    </source>
</evidence>
<evidence type="ECO:0000313" key="9">
    <source>
        <dbReference type="EMBL" id="APD74211.1"/>
    </source>
</evidence>
<dbReference type="SUPFAM" id="SSF58087">
    <property type="entry name" value="Variant surface glycoprotein (N-terminal domain)"/>
    <property type="match status" value="1"/>
</dbReference>
<protein>
    <submittedName>
        <fullName evidence="9">Variant surface glycoprotein 1125.2778</fullName>
    </submittedName>
</protein>
<dbReference type="Gene3D" id="1.10.470.10">
    <property type="entry name" value="Variant Surface Glycoprotein, subunit A, domain 2"/>
    <property type="match status" value="1"/>
</dbReference>
<dbReference type="InterPro" id="IPR001812">
    <property type="entry name" value="Trypano_VSG_A_N_dom"/>
</dbReference>
<evidence type="ECO:0000256" key="7">
    <source>
        <dbReference type="SAM" id="SignalP"/>
    </source>
</evidence>
<dbReference type="GO" id="GO:0005886">
    <property type="term" value="C:plasma membrane"/>
    <property type="evidence" value="ECO:0007669"/>
    <property type="project" value="UniProtKB-SubCell"/>
</dbReference>
<comment type="subcellular location">
    <subcellularLocation>
        <location evidence="1">Cell membrane</location>
        <topology evidence="1">Lipid-anchor</topology>
        <topology evidence="1">GPI-anchor</topology>
    </subcellularLocation>
</comment>
<feature type="domain" description="Trypanosome variant surface glycoprotein A-type N-terminal" evidence="8">
    <location>
        <begin position="10"/>
        <end position="334"/>
    </location>
</feature>
<keyword evidence="6" id="KW-0449">Lipoprotein</keyword>
<dbReference type="EMBL" id="KX700255">
    <property type="protein sequence ID" value="APD74211.1"/>
    <property type="molecule type" value="Genomic_DNA"/>
</dbReference>
<evidence type="ECO:0000256" key="4">
    <source>
        <dbReference type="ARBA" id="ARBA00023136"/>
    </source>
</evidence>